<dbReference type="InterPro" id="IPR004523">
    <property type="entry name" value="Asp-tRNA_synthase_2"/>
</dbReference>
<sequence length="161" mass="17535">MADNNPTTSVPADPTAKLSEGVEAIVLGEDGQPLSKKALKKLEKEREKALAKELRQKERLAKEAAAKAEREANYVDVSVGNYGVKPLNQSQERSGDRRVNIADLNGTRMGETVLLRARVQGSRPTGARLCFFMLRQQSSSIQGVVSMDGTTVSKDMLKFAS</sequence>
<dbReference type="PANTHER" id="PTHR43450">
    <property type="entry name" value="ASPARTYL-TRNA SYNTHETASE"/>
    <property type="match status" value="1"/>
</dbReference>
<dbReference type="GO" id="GO:0003723">
    <property type="term" value="F:RNA binding"/>
    <property type="evidence" value="ECO:0007669"/>
    <property type="project" value="TreeGrafter"/>
</dbReference>
<dbReference type="EMBL" id="JANBPT010000354">
    <property type="protein sequence ID" value="KAJ1923109.1"/>
    <property type="molecule type" value="Genomic_DNA"/>
</dbReference>
<feature type="coiled-coil region" evidence="2">
    <location>
        <begin position="37"/>
        <end position="71"/>
    </location>
</feature>
<dbReference type="Proteomes" id="UP001150569">
    <property type="component" value="Unassembled WGS sequence"/>
</dbReference>
<evidence type="ECO:0000256" key="2">
    <source>
        <dbReference type="SAM" id="Coils"/>
    </source>
</evidence>
<protein>
    <submittedName>
        <fullName evidence="3">Aspartate--tRNA ligase dps1</fullName>
        <ecNumber evidence="3">6.1.1.12</ecNumber>
    </submittedName>
</protein>
<evidence type="ECO:0000256" key="1">
    <source>
        <dbReference type="ARBA" id="ARBA00022490"/>
    </source>
</evidence>
<dbReference type="InterPro" id="IPR012340">
    <property type="entry name" value="NA-bd_OB-fold"/>
</dbReference>
<reference evidence="3" key="1">
    <citation type="submission" date="2022-07" db="EMBL/GenBank/DDBJ databases">
        <title>Phylogenomic reconstructions and comparative analyses of Kickxellomycotina fungi.</title>
        <authorList>
            <person name="Reynolds N.K."/>
            <person name="Stajich J.E."/>
            <person name="Barry K."/>
            <person name="Grigoriev I.V."/>
            <person name="Crous P."/>
            <person name="Smith M.E."/>
        </authorList>
    </citation>
    <scope>NUCLEOTIDE SEQUENCE</scope>
    <source>
        <strain evidence="3">RSA 861</strain>
    </source>
</reference>
<gene>
    <name evidence="3" type="primary">DPS1_2</name>
    <name evidence="3" type="ORF">IWQ60_006080</name>
</gene>
<accession>A0A9W8A553</accession>
<feature type="non-terminal residue" evidence="3">
    <location>
        <position position="1"/>
    </location>
</feature>
<dbReference type="GO" id="GO:0004815">
    <property type="term" value="F:aspartate-tRNA ligase activity"/>
    <property type="evidence" value="ECO:0007669"/>
    <property type="project" value="UniProtKB-EC"/>
</dbReference>
<comment type="caution">
    <text evidence="3">The sequence shown here is derived from an EMBL/GenBank/DDBJ whole genome shotgun (WGS) entry which is preliminary data.</text>
</comment>
<dbReference type="GO" id="GO:0006422">
    <property type="term" value="P:aspartyl-tRNA aminoacylation"/>
    <property type="evidence" value="ECO:0007669"/>
    <property type="project" value="InterPro"/>
</dbReference>
<dbReference type="PANTHER" id="PTHR43450:SF1">
    <property type="entry name" value="ASPARTATE--TRNA LIGASE, CYTOPLASMIC"/>
    <property type="match status" value="1"/>
</dbReference>
<proteinExistence type="predicted"/>
<keyword evidence="4" id="KW-1185">Reference proteome</keyword>
<dbReference type="EC" id="6.1.1.12" evidence="3"/>
<organism evidence="3 4">
    <name type="scientific">Tieghemiomyces parasiticus</name>
    <dbReference type="NCBI Taxonomy" id="78921"/>
    <lineage>
        <taxon>Eukaryota</taxon>
        <taxon>Fungi</taxon>
        <taxon>Fungi incertae sedis</taxon>
        <taxon>Zoopagomycota</taxon>
        <taxon>Kickxellomycotina</taxon>
        <taxon>Dimargaritomycetes</taxon>
        <taxon>Dimargaritales</taxon>
        <taxon>Dimargaritaceae</taxon>
        <taxon>Tieghemiomyces</taxon>
    </lineage>
</organism>
<dbReference type="SUPFAM" id="SSF50249">
    <property type="entry name" value="Nucleic acid-binding proteins"/>
    <property type="match status" value="1"/>
</dbReference>
<dbReference type="Gene3D" id="2.40.50.140">
    <property type="entry name" value="Nucleic acid-binding proteins"/>
    <property type="match status" value="1"/>
</dbReference>
<keyword evidence="3" id="KW-0436">Ligase</keyword>
<keyword evidence="2" id="KW-0175">Coiled coil</keyword>
<dbReference type="GO" id="GO:0017101">
    <property type="term" value="C:aminoacyl-tRNA synthetase multienzyme complex"/>
    <property type="evidence" value="ECO:0007669"/>
    <property type="project" value="TreeGrafter"/>
</dbReference>
<dbReference type="AlphaFoldDB" id="A0A9W8A553"/>
<dbReference type="OrthoDB" id="372395at2759"/>
<dbReference type="GO" id="GO:0005829">
    <property type="term" value="C:cytosol"/>
    <property type="evidence" value="ECO:0007669"/>
    <property type="project" value="TreeGrafter"/>
</dbReference>
<evidence type="ECO:0000313" key="3">
    <source>
        <dbReference type="EMBL" id="KAJ1923109.1"/>
    </source>
</evidence>
<evidence type="ECO:0000313" key="4">
    <source>
        <dbReference type="Proteomes" id="UP001150569"/>
    </source>
</evidence>
<name>A0A9W8A553_9FUNG</name>
<dbReference type="GO" id="GO:0005524">
    <property type="term" value="F:ATP binding"/>
    <property type="evidence" value="ECO:0007669"/>
    <property type="project" value="InterPro"/>
</dbReference>
<keyword evidence="1" id="KW-0963">Cytoplasm</keyword>